<dbReference type="InterPro" id="IPR002563">
    <property type="entry name" value="Flavin_Rdtase-like_dom"/>
</dbReference>
<comment type="cofactor">
    <cofactor evidence="1">
        <name>FMN</name>
        <dbReference type="ChEBI" id="CHEBI:58210"/>
    </cofactor>
</comment>
<sequence length="205" mass="22718">MRIDPTELGAERIYRLMTGIVVPRPIAWVTSLSRSGVLNLAPFSAFTFVSQKPPMLAISVGRKGSDYKDTAHNILDTEEYVIHIADTPLISAVHDSSIEHPPEISEVEHLGLETLPCELIKMRRLAAAPVAMECRFRQCLEFGEARSRLIVGEVVMFHIRDGLVKDGKVETKALDPIARIGGPRYARLGEIVTLNTVFQTPKSTD</sequence>
<name>A0A4Q0S792_9BRAD</name>
<gene>
    <name evidence="6" type="ORF">XH94_33710</name>
</gene>
<dbReference type="GO" id="GO:0010181">
    <property type="term" value="F:FMN binding"/>
    <property type="evidence" value="ECO:0007669"/>
    <property type="project" value="InterPro"/>
</dbReference>
<dbReference type="AlphaFoldDB" id="A0A4Q0S792"/>
<accession>A0A4Q0S792</accession>
<dbReference type="SMART" id="SM00903">
    <property type="entry name" value="Flavin_Reduct"/>
    <property type="match status" value="1"/>
</dbReference>
<evidence type="ECO:0000256" key="4">
    <source>
        <dbReference type="ARBA" id="ARBA00038054"/>
    </source>
</evidence>
<organism evidence="6 7">
    <name type="scientific">Bradyrhizobium zhanjiangense</name>
    <dbReference type="NCBI Taxonomy" id="1325107"/>
    <lineage>
        <taxon>Bacteria</taxon>
        <taxon>Pseudomonadati</taxon>
        <taxon>Pseudomonadota</taxon>
        <taxon>Alphaproteobacteria</taxon>
        <taxon>Hyphomicrobiales</taxon>
        <taxon>Nitrobacteraceae</taxon>
        <taxon>Bradyrhizobium</taxon>
    </lineage>
</organism>
<dbReference type="SUPFAM" id="SSF50475">
    <property type="entry name" value="FMN-binding split barrel"/>
    <property type="match status" value="1"/>
</dbReference>
<dbReference type="Gene3D" id="2.30.110.10">
    <property type="entry name" value="Electron Transport, Fmn-binding Protein, Chain A"/>
    <property type="match status" value="1"/>
</dbReference>
<protein>
    <submittedName>
        <fullName evidence="6">Flavin reductase</fullName>
    </submittedName>
</protein>
<dbReference type="Proteomes" id="UP000290565">
    <property type="component" value="Unassembled WGS sequence"/>
</dbReference>
<evidence type="ECO:0000256" key="2">
    <source>
        <dbReference type="ARBA" id="ARBA00022630"/>
    </source>
</evidence>
<evidence type="ECO:0000313" key="6">
    <source>
        <dbReference type="EMBL" id="RXH31558.1"/>
    </source>
</evidence>
<evidence type="ECO:0000259" key="5">
    <source>
        <dbReference type="SMART" id="SM00903"/>
    </source>
</evidence>
<dbReference type="PANTHER" id="PTHR33798:SF5">
    <property type="entry name" value="FLAVIN REDUCTASE LIKE DOMAIN-CONTAINING PROTEIN"/>
    <property type="match status" value="1"/>
</dbReference>
<dbReference type="InterPro" id="IPR012349">
    <property type="entry name" value="Split_barrel_FMN-bd"/>
</dbReference>
<keyword evidence="3" id="KW-0288">FMN</keyword>
<evidence type="ECO:0000256" key="1">
    <source>
        <dbReference type="ARBA" id="ARBA00001917"/>
    </source>
</evidence>
<comment type="similarity">
    <text evidence="4">Belongs to the flavoredoxin family.</text>
</comment>
<dbReference type="PANTHER" id="PTHR33798">
    <property type="entry name" value="FLAVOPROTEIN OXYGENASE"/>
    <property type="match status" value="1"/>
</dbReference>
<dbReference type="EMBL" id="LBJM01000091">
    <property type="protein sequence ID" value="RXH31558.1"/>
    <property type="molecule type" value="Genomic_DNA"/>
</dbReference>
<proteinExistence type="inferred from homology"/>
<keyword evidence="2" id="KW-0285">Flavoprotein</keyword>
<comment type="caution">
    <text evidence="6">The sequence shown here is derived from an EMBL/GenBank/DDBJ whole genome shotgun (WGS) entry which is preliminary data.</text>
</comment>
<evidence type="ECO:0000313" key="7">
    <source>
        <dbReference type="Proteomes" id="UP000290565"/>
    </source>
</evidence>
<evidence type="ECO:0000256" key="3">
    <source>
        <dbReference type="ARBA" id="ARBA00022643"/>
    </source>
</evidence>
<dbReference type="GO" id="GO:0016646">
    <property type="term" value="F:oxidoreductase activity, acting on the CH-NH group of donors, NAD or NADP as acceptor"/>
    <property type="evidence" value="ECO:0007669"/>
    <property type="project" value="UniProtKB-ARBA"/>
</dbReference>
<dbReference type="RefSeq" id="WP_128947221.1">
    <property type="nucleotide sequence ID" value="NZ_LBJM01000091.1"/>
</dbReference>
<dbReference type="Pfam" id="PF01613">
    <property type="entry name" value="Flavin_Reduct"/>
    <property type="match status" value="1"/>
</dbReference>
<reference evidence="6 7" key="1">
    <citation type="submission" date="2015-04" db="EMBL/GenBank/DDBJ databases">
        <title>Comparative genomics of rhizobia nodulating Arachis hypogaea in China.</title>
        <authorList>
            <person name="Li Y."/>
        </authorList>
    </citation>
    <scope>NUCLEOTIDE SEQUENCE [LARGE SCALE GENOMIC DNA]</scope>
    <source>
        <strain evidence="6 7">CCBAU 51787</strain>
    </source>
</reference>
<feature type="domain" description="Flavin reductase like" evidence="5">
    <location>
        <begin position="19"/>
        <end position="171"/>
    </location>
</feature>